<name>A0A3Q9UDP6_9ACTN</name>
<dbReference type="Proteomes" id="UP000285875">
    <property type="component" value="Chromosome"/>
</dbReference>
<reference evidence="9" key="1">
    <citation type="submission" date="2017-12" db="EMBL/GenBank/DDBJ databases">
        <title>Whole genome sequencing of Acidipropionibacterium jensenii strains JS279 and JS280.</title>
        <authorList>
            <person name="Deptula P."/>
            <person name="Laine P."/>
            <person name="Smolander O.-P."/>
            <person name="Paulin L."/>
            <person name="Auvinen P."/>
            <person name="Varmanen P."/>
        </authorList>
    </citation>
    <scope>NUCLEOTIDE SEQUENCE [LARGE SCALE GENOMIC DNA]</scope>
    <source>
        <strain evidence="9">JS280</strain>
    </source>
</reference>
<comment type="function">
    <text evidence="5">Catalyzes the reversible hydration of carbon dioxide to form bicarbonate.</text>
</comment>
<evidence type="ECO:0000256" key="7">
    <source>
        <dbReference type="PIRSR" id="PIRSR601765-1"/>
    </source>
</evidence>
<keyword evidence="4 7" id="KW-0862">Zinc</keyword>
<evidence type="ECO:0000256" key="6">
    <source>
        <dbReference type="ARBA" id="ARBA00048348"/>
    </source>
</evidence>
<keyword evidence="3 7" id="KW-0479">Metal-binding</keyword>
<comment type="similarity">
    <text evidence="1">Belongs to the beta-class carbonic anhydrase family.</text>
</comment>
<comment type="cofactor">
    <cofactor evidence="7">
        <name>Zn(2+)</name>
        <dbReference type="ChEBI" id="CHEBI:29105"/>
    </cofactor>
    <text evidence="7">Binds 1 zinc ion per subunit.</text>
</comment>
<evidence type="ECO:0000256" key="4">
    <source>
        <dbReference type="ARBA" id="ARBA00022833"/>
    </source>
</evidence>
<dbReference type="AlphaFoldDB" id="A0A3Q9UDP6"/>
<gene>
    <name evidence="8" type="ORF">C0Z10_07085</name>
</gene>
<dbReference type="RefSeq" id="WP_097798917.1">
    <property type="nucleotide sequence ID" value="NZ_CP025570.1"/>
</dbReference>
<dbReference type="CDD" id="cd03379">
    <property type="entry name" value="beta_CA_cladeD"/>
    <property type="match status" value="1"/>
</dbReference>
<dbReference type="GO" id="GO:0004089">
    <property type="term" value="F:carbonate dehydratase activity"/>
    <property type="evidence" value="ECO:0007669"/>
    <property type="project" value="UniProtKB-EC"/>
</dbReference>
<feature type="binding site" evidence="7">
    <location>
        <position position="88"/>
    </location>
    <ligand>
        <name>Zn(2+)</name>
        <dbReference type="ChEBI" id="CHEBI:29105"/>
    </ligand>
</feature>
<feature type="binding site" evidence="7">
    <location>
        <position position="91"/>
    </location>
    <ligand>
        <name>Zn(2+)</name>
        <dbReference type="ChEBI" id="CHEBI:29105"/>
    </ligand>
</feature>
<feature type="binding site" evidence="7">
    <location>
        <position position="37"/>
    </location>
    <ligand>
        <name>Zn(2+)</name>
        <dbReference type="ChEBI" id="CHEBI:29105"/>
    </ligand>
</feature>
<protein>
    <recommendedName>
        <fullName evidence="2">carbonic anhydrase</fullName>
        <ecNumber evidence="2">4.2.1.1</ecNumber>
    </recommendedName>
</protein>
<dbReference type="EMBL" id="CP025570">
    <property type="protein sequence ID" value="AZZ39550.1"/>
    <property type="molecule type" value="Genomic_DNA"/>
</dbReference>
<dbReference type="EC" id="4.2.1.1" evidence="2"/>
<evidence type="ECO:0000313" key="9">
    <source>
        <dbReference type="Proteomes" id="UP000285875"/>
    </source>
</evidence>
<feature type="binding site" evidence="7">
    <location>
        <position position="35"/>
    </location>
    <ligand>
        <name>Zn(2+)</name>
        <dbReference type="ChEBI" id="CHEBI:29105"/>
    </ligand>
</feature>
<dbReference type="PANTHER" id="PTHR43175:SF3">
    <property type="entry name" value="CARBON DISULFIDE HYDROLASE"/>
    <property type="match status" value="1"/>
</dbReference>
<dbReference type="Gene3D" id="3.40.1050.10">
    <property type="entry name" value="Carbonic anhydrase"/>
    <property type="match status" value="1"/>
</dbReference>
<dbReference type="SUPFAM" id="SSF53056">
    <property type="entry name" value="beta-carbonic anhydrase, cab"/>
    <property type="match status" value="1"/>
</dbReference>
<proteinExistence type="inferred from homology"/>
<dbReference type="Pfam" id="PF00484">
    <property type="entry name" value="Pro_CA"/>
    <property type="match status" value="1"/>
</dbReference>
<evidence type="ECO:0000256" key="2">
    <source>
        <dbReference type="ARBA" id="ARBA00012925"/>
    </source>
</evidence>
<dbReference type="PANTHER" id="PTHR43175">
    <property type="entry name" value="CARBONIC ANHYDRASE"/>
    <property type="match status" value="1"/>
</dbReference>
<dbReference type="InterPro" id="IPR036874">
    <property type="entry name" value="Carbonic_anhydrase_sf"/>
</dbReference>
<dbReference type="KEGG" id="aji:C0Z10_07085"/>
<evidence type="ECO:0000256" key="1">
    <source>
        <dbReference type="ARBA" id="ARBA00006217"/>
    </source>
</evidence>
<accession>A0A3Q9UDP6</accession>
<dbReference type="SMART" id="SM00947">
    <property type="entry name" value="Pro_CA"/>
    <property type="match status" value="1"/>
</dbReference>
<evidence type="ECO:0000313" key="8">
    <source>
        <dbReference type="EMBL" id="AZZ39550.1"/>
    </source>
</evidence>
<organism evidence="8 9">
    <name type="scientific">Acidipropionibacterium jensenii</name>
    <dbReference type="NCBI Taxonomy" id="1749"/>
    <lineage>
        <taxon>Bacteria</taxon>
        <taxon>Bacillati</taxon>
        <taxon>Actinomycetota</taxon>
        <taxon>Actinomycetes</taxon>
        <taxon>Propionibacteriales</taxon>
        <taxon>Propionibacteriaceae</taxon>
        <taxon>Acidipropionibacterium</taxon>
    </lineage>
</organism>
<comment type="catalytic activity">
    <reaction evidence="6">
        <text>hydrogencarbonate + H(+) = CO2 + H2O</text>
        <dbReference type="Rhea" id="RHEA:10748"/>
        <dbReference type="ChEBI" id="CHEBI:15377"/>
        <dbReference type="ChEBI" id="CHEBI:15378"/>
        <dbReference type="ChEBI" id="CHEBI:16526"/>
        <dbReference type="ChEBI" id="CHEBI:17544"/>
        <dbReference type="EC" id="4.2.1.1"/>
    </reaction>
</comment>
<sequence>MAFTDLLEGNARYSARFTEKGVPGRAARGVAVVTCMDSRLDPLAMLDLKVGDAKVLRTAGGRVTPDVLTALVVGVHLLGVTRIMVIAHTRCAMASGDDTQIAGAIEAADGTNVHGMRIGATTDQLTALHFDVDQLRSNPLISAETAGFMYDVDTGAITQVN</sequence>
<dbReference type="GO" id="GO:0008270">
    <property type="term" value="F:zinc ion binding"/>
    <property type="evidence" value="ECO:0007669"/>
    <property type="project" value="InterPro"/>
</dbReference>
<evidence type="ECO:0000256" key="5">
    <source>
        <dbReference type="ARBA" id="ARBA00024993"/>
    </source>
</evidence>
<evidence type="ECO:0000256" key="3">
    <source>
        <dbReference type="ARBA" id="ARBA00022723"/>
    </source>
</evidence>
<dbReference type="InterPro" id="IPR001765">
    <property type="entry name" value="Carbonic_anhydrase"/>
</dbReference>